<feature type="chain" id="PRO_5002979752" evidence="1">
    <location>
        <begin position="22"/>
        <end position="540"/>
    </location>
</feature>
<dbReference type="Proteomes" id="UP000000771">
    <property type="component" value="Chromosome"/>
</dbReference>
<dbReference type="GO" id="GO:1904680">
    <property type="term" value="F:peptide transmembrane transporter activity"/>
    <property type="evidence" value="ECO:0007669"/>
    <property type="project" value="TreeGrafter"/>
</dbReference>
<keyword evidence="4" id="KW-1185">Reference proteome</keyword>
<dbReference type="eggNOG" id="COG0747">
    <property type="taxonomic scope" value="Bacteria"/>
</dbReference>
<dbReference type="SUPFAM" id="SSF53850">
    <property type="entry name" value="Periplasmic binding protein-like II"/>
    <property type="match status" value="1"/>
</dbReference>
<feature type="signal peptide" evidence="1">
    <location>
        <begin position="1"/>
        <end position="21"/>
    </location>
</feature>
<dbReference type="InterPro" id="IPR039424">
    <property type="entry name" value="SBP_5"/>
</dbReference>
<dbReference type="InterPro" id="IPR000914">
    <property type="entry name" value="SBP_5_dom"/>
</dbReference>
<name>C7M242_ACIFD</name>
<dbReference type="GO" id="GO:0042597">
    <property type="term" value="C:periplasmic space"/>
    <property type="evidence" value="ECO:0007669"/>
    <property type="project" value="UniProtKB-ARBA"/>
</dbReference>
<dbReference type="STRING" id="525909.Afer_0171"/>
<evidence type="ECO:0000313" key="4">
    <source>
        <dbReference type="Proteomes" id="UP000000771"/>
    </source>
</evidence>
<evidence type="ECO:0000313" key="3">
    <source>
        <dbReference type="EMBL" id="ACU53140.1"/>
    </source>
</evidence>
<dbReference type="Gene3D" id="3.90.76.10">
    <property type="entry name" value="Dipeptide-binding Protein, Domain 1"/>
    <property type="match status" value="1"/>
</dbReference>
<proteinExistence type="predicted"/>
<dbReference type="PANTHER" id="PTHR30290:SF82">
    <property type="entry name" value="ABC-TYPE DIPEPTIDE_OLIGOPEPTIDE TRANSPORT SYSTEM, PERIPLASMIC COMPONENT"/>
    <property type="match status" value="1"/>
</dbReference>
<dbReference type="KEGG" id="afo:Afer_0171"/>
<keyword evidence="1" id="KW-0732">Signal</keyword>
<dbReference type="AlphaFoldDB" id="C7M242"/>
<dbReference type="PIRSF" id="PIRSF002741">
    <property type="entry name" value="MppA"/>
    <property type="match status" value="1"/>
</dbReference>
<dbReference type="GO" id="GO:0043190">
    <property type="term" value="C:ATP-binding cassette (ABC) transporter complex"/>
    <property type="evidence" value="ECO:0007669"/>
    <property type="project" value="InterPro"/>
</dbReference>
<dbReference type="CDD" id="cd08509">
    <property type="entry name" value="PBP2_TmCBP_oligosaccharides_like"/>
    <property type="match status" value="1"/>
</dbReference>
<dbReference type="Pfam" id="PF00496">
    <property type="entry name" value="SBP_bac_5"/>
    <property type="match status" value="1"/>
</dbReference>
<dbReference type="Gene3D" id="3.40.190.10">
    <property type="entry name" value="Periplasmic binding protein-like II"/>
    <property type="match status" value="1"/>
</dbReference>
<feature type="domain" description="Solute-binding protein family 5" evidence="2">
    <location>
        <begin position="74"/>
        <end position="434"/>
    </location>
</feature>
<evidence type="ECO:0000259" key="2">
    <source>
        <dbReference type="Pfam" id="PF00496"/>
    </source>
</evidence>
<organism evidence="3 4">
    <name type="scientific">Acidimicrobium ferrooxidans (strain DSM 10331 / JCM 15462 / NBRC 103882 / ICP)</name>
    <dbReference type="NCBI Taxonomy" id="525909"/>
    <lineage>
        <taxon>Bacteria</taxon>
        <taxon>Bacillati</taxon>
        <taxon>Actinomycetota</taxon>
        <taxon>Acidimicrobiia</taxon>
        <taxon>Acidimicrobiales</taxon>
        <taxon>Acidimicrobiaceae</taxon>
        <taxon>Acidimicrobium</taxon>
    </lineage>
</organism>
<dbReference type="Gene3D" id="3.10.105.10">
    <property type="entry name" value="Dipeptide-binding Protein, Domain 3"/>
    <property type="match status" value="1"/>
</dbReference>
<sequence>MVGLAGAAVLAACGSASTSSASSTTKVSPTLTIGVDNGSPTLQDDFNPFSGNQRIGTTYMYEPLAWVNPLQGTTVPLLAASEHFTNPTTLVVTLRSGMKWSNGAPITPADVVFTFDMLKQYPALDGAGIWDHVSSVTSSGSTITFTFTAPDVPFAQSILETPIVPKSVWSSVSNPVTFTNTNPVVSGPFVLKSFNPNEYVLAKNPDFWDASSVEVKTINFPALTGNQTSQLTLAQGGYDWATLFIPDVQKVWVAKDPATNKYWFPSGGEITLFLNLAKAPFSSVAFRQGISAALDRSTIATKAEDGYVPVASQTGLLLPNLKQWLDPAIPNSGYVSYDPTAALADFAKAGYHLSGGKLTGPSGAVSMSIIVPNGFSDWIEAAQVISQELAKVGISVTLQTPEYAAYASDLSTGSFTGAIGAFGGTGNPYNDLHGLLAASLAAPLGQTAASNYERWVNPTTETYLHALAAAVTTSAQRNAVYGLEQQMVNDVPVVVLYQGAIWSEFSTKNFVGWPSAQDPYAPPQPYGQAPLVIMTHLRLR</sequence>
<reference evidence="3 4" key="1">
    <citation type="journal article" date="2009" name="Stand. Genomic Sci.">
        <title>Complete genome sequence of Acidimicrobium ferrooxidans type strain (ICP).</title>
        <authorList>
            <person name="Clum A."/>
            <person name="Nolan M."/>
            <person name="Lang E."/>
            <person name="Glavina Del Rio T."/>
            <person name="Tice H."/>
            <person name="Copeland A."/>
            <person name="Cheng J.F."/>
            <person name="Lucas S."/>
            <person name="Chen F."/>
            <person name="Bruce D."/>
            <person name="Goodwin L."/>
            <person name="Pitluck S."/>
            <person name="Ivanova N."/>
            <person name="Mavrommatis K."/>
            <person name="Mikhailova N."/>
            <person name="Pati A."/>
            <person name="Chen A."/>
            <person name="Palaniappan K."/>
            <person name="Goker M."/>
            <person name="Spring S."/>
            <person name="Land M."/>
            <person name="Hauser L."/>
            <person name="Chang Y.J."/>
            <person name="Jeffries C.C."/>
            <person name="Chain P."/>
            <person name="Bristow J."/>
            <person name="Eisen J.A."/>
            <person name="Markowitz V."/>
            <person name="Hugenholtz P."/>
            <person name="Kyrpides N.C."/>
            <person name="Klenk H.P."/>
            <person name="Lapidus A."/>
        </authorList>
    </citation>
    <scope>NUCLEOTIDE SEQUENCE [LARGE SCALE GENOMIC DNA]</scope>
    <source>
        <strain evidence="4">DSM 10331 / JCM 15462 / NBRC 103882 / ICP</strain>
    </source>
</reference>
<protein>
    <submittedName>
        <fullName evidence="3">Extracellular solute-binding protein family 5</fullName>
    </submittedName>
</protein>
<gene>
    <name evidence="3" type="ordered locus">Afer_0171</name>
</gene>
<dbReference type="HOGENOM" id="CLU_017028_8_3_11"/>
<dbReference type="PANTHER" id="PTHR30290">
    <property type="entry name" value="PERIPLASMIC BINDING COMPONENT OF ABC TRANSPORTER"/>
    <property type="match status" value="1"/>
</dbReference>
<dbReference type="EMBL" id="CP001631">
    <property type="protein sequence ID" value="ACU53140.1"/>
    <property type="molecule type" value="Genomic_DNA"/>
</dbReference>
<dbReference type="InterPro" id="IPR030678">
    <property type="entry name" value="Peptide/Ni-bd"/>
</dbReference>
<accession>C7M242</accession>
<evidence type="ECO:0000256" key="1">
    <source>
        <dbReference type="SAM" id="SignalP"/>
    </source>
</evidence>
<dbReference type="GO" id="GO:0015833">
    <property type="term" value="P:peptide transport"/>
    <property type="evidence" value="ECO:0007669"/>
    <property type="project" value="TreeGrafter"/>
</dbReference>